<reference evidence="2" key="4">
    <citation type="submission" date="2025-09" db="UniProtKB">
        <authorList>
            <consortium name="Ensembl"/>
        </authorList>
    </citation>
    <scope>IDENTIFICATION</scope>
</reference>
<evidence type="ECO:0000313" key="3">
    <source>
        <dbReference type="Proteomes" id="UP000008144"/>
    </source>
</evidence>
<keyword evidence="3" id="KW-1185">Reference proteome</keyword>
<accession>F6RLH7</accession>
<dbReference type="HOGENOM" id="CLU_1365829_0_0_1"/>
<name>F6RLH7_CIOIN</name>
<reference evidence="2" key="2">
    <citation type="journal article" date="2008" name="Genome Biol.">
        <title>Improved genome assembly and evidence-based global gene model set for the chordate Ciona intestinalis: new insight into intron and operon populations.</title>
        <authorList>
            <person name="Satou Y."/>
            <person name="Mineta K."/>
            <person name="Ogasawara M."/>
            <person name="Sasakura Y."/>
            <person name="Shoguchi E."/>
            <person name="Ueno K."/>
            <person name="Yamada L."/>
            <person name="Matsumoto J."/>
            <person name="Wasserscheid J."/>
            <person name="Dewar K."/>
            <person name="Wiley G.B."/>
            <person name="Macmil S.L."/>
            <person name="Roe B.A."/>
            <person name="Zeller R.W."/>
            <person name="Hastings K.E."/>
            <person name="Lemaire P."/>
            <person name="Lindquist E."/>
            <person name="Endo T."/>
            <person name="Hotta K."/>
            <person name="Inaba K."/>
        </authorList>
    </citation>
    <scope>NUCLEOTIDE SEQUENCE [LARGE SCALE GENOMIC DNA]</scope>
    <source>
        <strain evidence="2">wild type</strain>
    </source>
</reference>
<feature type="compositionally biased region" description="Basic and acidic residues" evidence="1">
    <location>
        <begin position="1"/>
        <end position="17"/>
    </location>
</feature>
<dbReference type="Proteomes" id="UP000008144">
    <property type="component" value="Chromosome 9"/>
</dbReference>
<proteinExistence type="predicted"/>
<accession>A0A1W2WIC1</accession>
<reference evidence="2" key="3">
    <citation type="submission" date="2025-08" db="UniProtKB">
        <authorList>
            <consortium name="Ensembl"/>
        </authorList>
    </citation>
    <scope>IDENTIFICATION</scope>
</reference>
<dbReference type="RefSeq" id="XP_002128157.1">
    <property type="nucleotide sequence ID" value="XM_002128121.5"/>
</dbReference>
<evidence type="ECO:0000256" key="1">
    <source>
        <dbReference type="SAM" id="MobiDB-lite"/>
    </source>
</evidence>
<feature type="region of interest" description="Disordered" evidence="1">
    <location>
        <begin position="1"/>
        <end position="29"/>
    </location>
</feature>
<dbReference type="Ensembl" id="ENSCINT00000024183.2">
    <property type="protein sequence ID" value="ENSCINP00000023937.2"/>
    <property type="gene ID" value="ENSCING00000012936.2"/>
</dbReference>
<dbReference type="AlphaFoldDB" id="F6RLH7"/>
<dbReference type="GeneID" id="100181539"/>
<dbReference type="GeneTree" id="ENSGT00390000007068"/>
<dbReference type="EMBL" id="EAAA01002980">
    <property type="status" value="NOT_ANNOTATED_CDS"/>
    <property type="molecule type" value="Genomic_DNA"/>
</dbReference>
<evidence type="ECO:0000313" key="2">
    <source>
        <dbReference type="Ensembl" id="ENSCINP00000023937.2"/>
    </source>
</evidence>
<reference evidence="3" key="1">
    <citation type="journal article" date="2002" name="Science">
        <title>The draft genome of Ciona intestinalis: insights into chordate and vertebrate origins.</title>
        <authorList>
            <person name="Dehal P."/>
            <person name="Satou Y."/>
            <person name="Campbell R.K."/>
            <person name="Chapman J."/>
            <person name="Degnan B."/>
            <person name="De Tomaso A."/>
            <person name="Davidson B."/>
            <person name="Di Gregorio A."/>
            <person name="Gelpke M."/>
            <person name="Goodstein D.M."/>
            <person name="Harafuji N."/>
            <person name="Hastings K.E."/>
            <person name="Ho I."/>
            <person name="Hotta K."/>
            <person name="Huang W."/>
            <person name="Kawashima T."/>
            <person name="Lemaire P."/>
            <person name="Martinez D."/>
            <person name="Meinertzhagen I.A."/>
            <person name="Necula S."/>
            <person name="Nonaka M."/>
            <person name="Putnam N."/>
            <person name="Rash S."/>
            <person name="Saiga H."/>
            <person name="Satake M."/>
            <person name="Terry A."/>
            <person name="Yamada L."/>
            <person name="Wang H.G."/>
            <person name="Awazu S."/>
            <person name="Azumi K."/>
            <person name="Boore J."/>
            <person name="Branno M."/>
            <person name="Chin-Bow S."/>
            <person name="DeSantis R."/>
            <person name="Doyle S."/>
            <person name="Francino P."/>
            <person name="Keys D.N."/>
            <person name="Haga S."/>
            <person name="Hayashi H."/>
            <person name="Hino K."/>
            <person name="Imai K.S."/>
            <person name="Inaba K."/>
            <person name="Kano S."/>
            <person name="Kobayashi K."/>
            <person name="Kobayashi M."/>
            <person name="Lee B.I."/>
            <person name="Makabe K.W."/>
            <person name="Manohar C."/>
            <person name="Matassi G."/>
            <person name="Medina M."/>
            <person name="Mochizuki Y."/>
            <person name="Mount S."/>
            <person name="Morishita T."/>
            <person name="Miura S."/>
            <person name="Nakayama A."/>
            <person name="Nishizaka S."/>
            <person name="Nomoto H."/>
            <person name="Ohta F."/>
            <person name="Oishi K."/>
            <person name="Rigoutsos I."/>
            <person name="Sano M."/>
            <person name="Sasaki A."/>
            <person name="Sasakura Y."/>
            <person name="Shoguchi E."/>
            <person name="Shin-i T."/>
            <person name="Spagnuolo A."/>
            <person name="Stainier D."/>
            <person name="Suzuki M.M."/>
            <person name="Tassy O."/>
            <person name="Takatori N."/>
            <person name="Tokuoka M."/>
            <person name="Yagi K."/>
            <person name="Yoshizaki F."/>
            <person name="Wada S."/>
            <person name="Zhang C."/>
            <person name="Hyatt P.D."/>
            <person name="Larimer F."/>
            <person name="Detter C."/>
            <person name="Doggett N."/>
            <person name="Glavina T."/>
            <person name="Hawkins T."/>
            <person name="Richardson P."/>
            <person name="Lucas S."/>
            <person name="Kohara Y."/>
            <person name="Levine M."/>
            <person name="Satoh N."/>
            <person name="Rokhsar D.S."/>
        </authorList>
    </citation>
    <scope>NUCLEOTIDE SEQUENCE [LARGE SCALE GENOMIC DNA]</scope>
</reference>
<organism evidence="2 3">
    <name type="scientific">Ciona intestinalis</name>
    <name type="common">Transparent sea squirt</name>
    <name type="synonym">Ascidia intestinalis</name>
    <dbReference type="NCBI Taxonomy" id="7719"/>
    <lineage>
        <taxon>Eukaryota</taxon>
        <taxon>Metazoa</taxon>
        <taxon>Chordata</taxon>
        <taxon>Tunicata</taxon>
        <taxon>Ascidiacea</taxon>
        <taxon>Phlebobranchia</taxon>
        <taxon>Cionidae</taxon>
        <taxon>Ciona</taxon>
    </lineage>
</organism>
<dbReference type="KEGG" id="cin:100181539"/>
<gene>
    <name evidence="2" type="primary">LOC100181539</name>
</gene>
<protein>
    <submittedName>
        <fullName evidence="2">Uncharacterized LOC100181539</fullName>
    </submittedName>
</protein>
<sequence length="200" mass="22620">MPDTKETNTLEAEEKGSLESGPASYCGDSSDGQCSCIDEEEDYDCVDGIINQLQKIRCRVELKLPRAESPSYVLTGKRTVKVAKVQSDLYYWKLVSPREIVYIFGIEIGPDTYKYATCLGKGKKLKFLESDVNLADIDNDEKSTIKDPRAFFLETDTSADKCWLIPAMDQSLVVTRGPHNVAYTFPRDAEKEQHWEIIDM</sequence>
<dbReference type="InParanoid" id="F6RLH7"/>